<name>A0ABT7E6V8_9FIRM</name>
<keyword evidence="1" id="KW-0812">Transmembrane</keyword>
<dbReference type="Proteomes" id="UP001301012">
    <property type="component" value="Unassembled WGS sequence"/>
</dbReference>
<organism evidence="2 3">
    <name type="scientific">Romboutsia sedimentorum</name>
    <dbReference type="NCBI Taxonomy" id="1368474"/>
    <lineage>
        <taxon>Bacteria</taxon>
        <taxon>Bacillati</taxon>
        <taxon>Bacillota</taxon>
        <taxon>Clostridia</taxon>
        <taxon>Peptostreptococcales</taxon>
        <taxon>Peptostreptococcaceae</taxon>
        <taxon>Romboutsia</taxon>
    </lineage>
</organism>
<evidence type="ECO:0000313" key="2">
    <source>
        <dbReference type="EMBL" id="MDK2562617.1"/>
    </source>
</evidence>
<dbReference type="RefSeq" id="WP_284131584.1">
    <property type="nucleotide sequence ID" value="NZ_JASKYM010000001.1"/>
</dbReference>
<gene>
    <name evidence="2" type="ORF">QOZ84_03570</name>
</gene>
<comment type="caution">
    <text evidence="2">The sequence shown here is derived from an EMBL/GenBank/DDBJ whole genome shotgun (WGS) entry which is preliminary data.</text>
</comment>
<reference evidence="2 3" key="1">
    <citation type="submission" date="2023-05" db="EMBL/GenBank/DDBJ databases">
        <title>Rombocin, a short stable natural nisin variant, displays selective antimicrobial activity against Listeria monocytogenes and employs dual mode of action to kill target bacterial strains.</title>
        <authorList>
            <person name="Wambui J."/>
            <person name="Stephan R."/>
            <person name="Kuipers O.P."/>
        </authorList>
    </citation>
    <scope>NUCLEOTIDE SEQUENCE [LARGE SCALE GENOMIC DNA]</scope>
    <source>
        <strain evidence="2 3">RC002</strain>
    </source>
</reference>
<sequence length="63" mass="7208">MLKNCTGILSTDILDKDGNIVHYQPYTKNYNIYEIEFLALISGILGFISLLVSIIVKFKNNKR</sequence>
<protein>
    <submittedName>
        <fullName evidence="2">Uncharacterized protein</fullName>
    </submittedName>
</protein>
<keyword evidence="1" id="KW-0472">Membrane</keyword>
<keyword evidence="3" id="KW-1185">Reference proteome</keyword>
<evidence type="ECO:0000256" key="1">
    <source>
        <dbReference type="SAM" id="Phobius"/>
    </source>
</evidence>
<dbReference type="EMBL" id="JASKYM010000001">
    <property type="protein sequence ID" value="MDK2562617.1"/>
    <property type="molecule type" value="Genomic_DNA"/>
</dbReference>
<keyword evidence="1" id="KW-1133">Transmembrane helix</keyword>
<proteinExistence type="predicted"/>
<feature type="transmembrane region" description="Helical" evidence="1">
    <location>
        <begin position="37"/>
        <end position="56"/>
    </location>
</feature>
<evidence type="ECO:0000313" key="3">
    <source>
        <dbReference type="Proteomes" id="UP001301012"/>
    </source>
</evidence>
<accession>A0ABT7E6V8</accession>